<dbReference type="InterPro" id="IPR000994">
    <property type="entry name" value="Pept_M24"/>
</dbReference>
<dbReference type="InterPro" id="IPR007865">
    <property type="entry name" value="Aminopep_P_N"/>
</dbReference>
<evidence type="ECO:0000256" key="3">
    <source>
        <dbReference type="ARBA" id="ARBA00008766"/>
    </source>
</evidence>
<dbReference type="Pfam" id="PF05195">
    <property type="entry name" value="AMP_N"/>
    <property type="match status" value="1"/>
</dbReference>
<dbReference type="SUPFAM" id="SSF53092">
    <property type="entry name" value="Creatinase/prolidase N-terminal domain"/>
    <property type="match status" value="1"/>
</dbReference>
<dbReference type="InterPro" id="IPR036005">
    <property type="entry name" value="Creatinase/aminopeptidase-like"/>
</dbReference>
<dbReference type="AlphaFoldDB" id="A0A7X2NHT7"/>
<evidence type="ECO:0000256" key="4">
    <source>
        <dbReference type="ARBA" id="ARBA00012574"/>
    </source>
</evidence>
<dbReference type="RefSeq" id="WP_154577055.1">
    <property type="nucleotide sequence ID" value="NZ_VUMO01000023.1"/>
</dbReference>
<dbReference type="GO" id="GO:0006508">
    <property type="term" value="P:proteolysis"/>
    <property type="evidence" value="ECO:0007669"/>
    <property type="project" value="TreeGrafter"/>
</dbReference>
<comment type="similarity">
    <text evidence="3">Belongs to the peptidase M24B family.</text>
</comment>
<feature type="domain" description="Aminopeptidase P N-terminal" evidence="8">
    <location>
        <begin position="5"/>
        <end position="136"/>
    </location>
</feature>
<dbReference type="GO" id="GO:0005829">
    <property type="term" value="C:cytosol"/>
    <property type="evidence" value="ECO:0007669"/>
    <property type="project" value="TreeGrafter"/>
</dbReference>
<dbReference type="GO" id="GO:0070006">
    <property type="term" value="F:metalloaminopeptidase activity"/>
    <property type="evidence" value="ECO:0007669"/>
    <property type="project" value="InterPro"/>
</dbReference>
<organism evidence="9 10">
    <name type="scientific">Pseudoramibacter porci</name>
    <dbReference type="NCBI Taxonomy" id="2606631"/>
    <lineage>
        <taxon>Bacteria</taxon>
        <taxon>Bacillati</taxon>
        <taxon>Bacillota</taxon>
        <taxon>Clostridia</taxon>
        <taxon>Eubacteriales</taxon>
        <taxon>Eubacteriaceae</taxon>
        <taxon>Pseudoramibacter</taxon>
    </lineage>
</organism>
<evidence type="ECO:0000259" key="8">
    <source>
        <dbReference type="SMART" id="SM01011"/>
    </source>
</evidence>
<dbReference type="InterPro" id="IPR052433">
    <property type="entry name" value="X-Pro_dipept-like"/>
</dbReference>
<evidence type="ECO:0000313" key="9">
    <source>
        <dbReference type="EMBL" id="MSS20690.1"/>
    </source>
</evidence>
<dbReference type="GO" id="GO:0030145">
    <property type="term" value="F:manganese ion binding"/>
    <property type="evidence" value="ECO:0007669"/>
    <property type="project" value="InterPro"/>
</dbReference>
<dbReference type="EC" id="3.4.11.9" evidence="4"/>
<evidence type="ECO:0000256" key="1">
    <source>
        <dbReference type="ARBA" id="ARBA00001424"/>
    </source>
</evidence>
<dbReference type="SMART" id="SM01011">
    <property type="entry name" value="AMP_N"/>
    <property type="match status" value="1"/>
</dbReference>
<keyword evidence="6" id="KW-0378">Hydrolase</keyword>
<proteinExistence type="inferred from homology"/>
<evidence type="ECO:0000313" key="10">
    <source>
        <dbReference type="Proteomes" id="UP000461754"/>
    </source>
</evidence>
<reference evidence="9 10" key="1">
    <citation type="submission" date="2019-08" db="EMBL/GenBank/DDBJ databases">
        <title>In-depth cultivation of the pig gut microbiome towards novel bacterial diversity and tailored functional studies.</title>
        <authorList>
            <person name="Wylensek D."/>
            <person name="Hitch T.C.A."/>
            <person name="Clavel T."/>
        </authorList>
    </citation>
    <scope>NUCLEOTIDE SEQUENCE [LARGE SCALE GENOMIC DNA]</scope>
    <source>
        <strain evidence="9 10">RF-744-FAT-4</strain>
    </source>
</reference>
<comment type="catalytic activity">
    <reaction evidence="1">
        <text>Release of any N-terminal amino acid, including proline, that is linked to proline, even from a dipeptide or tripeptide.</text>
        <dbReference type="EC" id="3.4.11.9"/>
    </reaction>
</comment>
<comment type="cofactor">
    <cofactor evidence="2">
        <name>Mn(2+)</name>
        <dbReference type="ChEBI" id="CHEBI:29035"/>
    </cofactor>
</comment>
<evidence type="ECO:0000256" key="2">
    <source>
        <dbReference type="ARBA" id="ARBA00001936"/>
    </source>
</evidence>
<dbReference type="PANTHER" id="PTHR43226:SF4">
    <property type="entry name" value="XAA-PRO AMINOPEPTIDASE 3"/>
    <property type="match status" value="1"/>
</dbReference>
<comment type="caution">
    <text evidence="9">The sequence shown here is derived from an EMBL/GenBank/DDBJ whole genome shotgun (WGS) entry which is preliminary data.</text>
</comment>
<evidence type="ECO:0000256" key="7">
    <source>
        <dbReference type="ARBA" id="ARBA00023211"/>
    </source>
</evidence>
<evidence type="ECO:0000256" key="6">
    <source>
        <dbReference type="ARBA" id="ARBA00022801"/>
    </source>
</evidence>
<evidence type="ECO:0000256" key="5">
    <source>
        <dbReference type="ARBA" id="ARBA00022723"/>
    </source>
</evidence>
<dbReference type="PANTHER" id="PTHR43226">
    <property type="entry name" value="XAA-PRO AMINOPEPTIDASE 3"/>
    <property type="match status" value="1"/>
</dbReference>
<accession>A0A7X2NHT7</accession>
<dbReference type="Proteomes" id="UP000461754">
    <property type="component" value="Unassembled WGS sequence"/>
</dbReference>
<dbReference type="Gene3D" id="3.40.350.10">
    <property type="entry name" value="Creatinase/prolidase N-terminal domain"/>
    <property type="match status" value="1"/>
</dbReference>
<gene>
    <name evidence="9" type="ORF">FYJ52_09825</name>
</gene>
<keyword evidence="10" id="KW-1185">Reference proteome</keyword>
<sequence length="400" mass="45820">MLKELSKEFYQNKRQQLYDLLPDQSVTVICAGSEVSKSLDENYPFYVNNNYLYLTGLTEPDGILALVKKNGQNTTSLFIRKPDPFKEKWFGRYITIEAAHEKSGIDDIRYLEDFESFCSSLKELSYYEDDTLPDHQKRKFGFEHQHSLLPLLSEMRLVKSNEELALMRHAIHLTHLGINQILANLKPGDYEYQAQDIFEYTILNHGAEETAFDTIAVSGEDAPILHYMTNRKKMADATMVLFDLGARYHGYCADISRTFPVNGHYTKDQRALYEAVLKAQHEIISYYQAGTNMKDVQEKSRELLNQYGLATGLFDPRKTIDDYYYHGIGHSLGLDTHDLCEDRNVTLKPGMVITCEPGLYMADRGMGVRIEDDILITENGPVVLSEEIPKSVDVIESMMQ</sequence>
<protein>
    <recommendedName>
        <fullName evidence="4">Xaa-Pro aminopeptidase</fullName>
        <ecNumber evidence="4">3.4.11.9</ecNumber>
    </recommendedName>
</protein>
<dbReference type="EMBL" id="VUMO01000023">
    <property type="protein sequence ID" value="MSS20690.1"/>
    <property type="molecule type" value="Genomic_DNA"/>
</dbReference>
<name>A0A7X2NHT7_9FIRM</name>
<keyword evidence="7" id="KW-0464">Manganese</keyword>
<dbReference type="SUPFAM" id="SSF55920">
    <property type="entry name" value="Creatinase/aminopeptidase"/>
    <property type="match status" value="1"/>
</dbReference>
<dbReference type="Pfam" id="PF00557">
    <property type="entry name" value="Peptidase_M24"/>
    <property type="match status" value="1"/>
</dbReference>
<dbReference type="InterPro" id="IPR029149">
    <property type="entry name" value="Creatin/AminoP/Spt16_N"/>
</dbReference>
<dbReference type="Gene3D" id="3.90.230.10">
    <property type="entry name" value="Creatinase/methionine aminopeptidase superfamily"/>
    <property type="match status" value="1"/>
</dbReference>
<keyword evidence="5" id="KW-0479">Metal-binding</keyword>